<dbReference type="OrthoDB" id="311700at2157"/>
<dbReference type="EMBL" id="QQST01000003">
    <property type="protein sequence ID" value="RDI69751.1"/>
    <property type="molecule type" value="Genomic_DNA"/>
</dbReference>
<protein>
    <recommendedName>
        <fullName evidence="2">DUF7968 domain-containing protein</fullName>
    </recommendedName>
</protein>
<accession>A0A370IHX5</accession>
<sequence length="97" mass="10616">MKNDRTPSKSSESASRVVLSFSPPDERTADALDADAYRSYLRRTRSGPVSVGAEWDEFVSRGCGSTRDVTLRVESVRGGELLGEETELVFEPASDSE</sequence>
<proteinExistence type="predicted"/>
<organism evidence="3 4">
    <name type="scientific">Halopelagius longus</name>
    <dbReference type="NCBI Taxonomy" id="1236180"/>
    <lineage>
        <taxon>Archaea</taxon>
        <taxon>Methanobacteriati</taxon>
        <taxon>Methanobacteriota</taxon>
        <taxon>Stenosarchaea group</taxon>
        <taxon>Halobacteria</taxon>
        <taxon>Halobacteriales</taxon>
        <taxon>Haloferacaceae</taxon>
    </lineage>
</organism>
<evidence type="ECO:0000313" key="3">
    <source>
        <dbReference type="EMBL" id="RDI69751.1"/>
    </source>
</evidence>
<evidence type="ECO:0000313" key="4">
    <source>
        <dbReference type="Proteomes" id="UP000255421"/>
    </source>
</evidence>
<gene>
    <name evidence="3" type="ORF">DWB78_16485</name>
</gene>
<dbReference type="Pfam" id="PF25922">
    <property type="entry name" value="DUF7968"/>
    <property type="match status" value="1"/>
</dbReference>
<reference evidence="3 4" key="1">
    <citation type="submission" date="2018-07" db="EMBL/GenBank/DDBJ databases">
        <title>Genome sequence of extremly halophilic archaeon Halopelagius longus strain BC12-B1.</title>
        <authorList>
            <person name="Zhang X."/>
        </authorList>
    </citation>
    <scope>NUCLEOTIDE SEQUENCE [LARGE SCALE GENOMIC DNA]</scope>
    <source>
        <strain evidence="3 4">BC12-B1</strain>
    </source>
</reference>
<dbReference type="RefSeq" id="WP_092539103.1">
    <property type="nucleotide sequence ID" value="NZ_FNKQ01000005.1"/>
</dbReference>
<evidence type="ECO:0000259" key="2">
    <source>
        <dbReference type="Pfam" id="PF25922"/>
    </source>
</evidence>
<name>A0A370IHX5_9EURY</name>
<dbReference type="InterPro" id="IPR058274">
    <property type="entry name" value="DUF7968"/>
</dbReference>
<dbReference type="AlphaFoldDB" id="A0A370IHX5"/>
<keyword evidence="4" id="KW-1185">Reference proteome</keyword>
<feature type="domain" description="DUF7968" evidence="2">
    <location>
        <begin position="10"/>
        <end position="92"/>
    </location>
</feature>
<comment type="caution">
    <text evidence="3">The sequence shown here is derived from an EMBL/GenBank/DDBJ whole genome shotgun (WGS) entry which is preliminary data.</text>
</comment>
<dbReference type="Proteomes" id="UP000255421">
    <property type="component" value="Unassembled WGS sequence"/>
</dbReference>
<evidence type="ECO:0000256" key="1">
    <source>
        <dbReference type="SAM" id="MobiDB-lite"/>
    </source>
</evidence>
<feature type="region of interest" description="Disordered" evidence="1">
    <location>
        <begin position="1"/>
        <end position="25"/>
    </location>
</feature>